<dbReference type="InterPro" id="IPR027417">
    <property type="entry name" value="P-loop_NTPase"/>
</dbReference>
<evidence type="ECO:0000313" key="3">
    <source>
        <dbReference type="Proteomes" id="UP000019365"/>
    </source>
</evidence>
<proteinExistence type="predicted"/>
<dbReference type="Pfam" id="PF01935">
    <property type="entry name" value="DUF87"/>
    <property type="match status" value="1"/>
</dbReference>
<evidence type="ECO:0000313" key="2">
    <source>
        <dbReference type="EMBL" id="EWM52363.1"/>
    </source>
</evidence>
<dbReference type="RefSeq" id="WP_037301434.1">
    <property type="nucleotide sequence ID" value="NZ_ATAX01000036.1"/>
</dbReference>
<dbReference type="InterPro" id="IPR008571">
    <property type="entry name" value="HerA-like"/>
</dbReference>
<gene>
    <name evidence="2" type="ORF">RF007C_13515</name>
</gene>
<dbReference type="PANTHER" id="PTHR42957:SF1">
    <property type="entry name" value="HELICASE MJ1565-RELATED"/>
    <property type="match status" value="1"/>
</dbReference>
<dbReference type="SUPFAM" id="SSF52540">
    <property type="entry name" value="P-loop containing nucleoside triphosphate hydrolases"/>
    <property type="match status" value="1"/>
</dbReference>
<dbReference type="PATRIC" id="fig|1341157.4.peg.3139"/>
<feature type="domain" description="Helicase HerA central" evidence="1">
    <location>
        <begin position="673"/>
        <end position="713"/>
    </location>
</feature>
<dbReference type="PANTHER" id="PTHR42957">
    <property type="entry name" value="HELICASE MJ1565-RELATED"/>
    <property type="match status" value="1"/>
</dbReference>
<accession>W7UEJ5</accession>
<organism evidence="2 3">
    <name type="scientific">Ruminococcus flavefaciens 007c</name>
    <dbReference type="NCBI Taxonomy" id="1341157"/>
    <lineage>
        <taxon>Bacteria</taxon>
        <taxon>Bacillati</taxon>
        <taxon>Bacillota</taxon>
        <taxon>Clostridia</taxon>
        <taxon>Eubacteriales</taxon>
        <taxon>Oscillospiraceae</taxon>
        <taxon>Ruminococcus</taxon>
    </lineage>
</organism>
<protein>
    <recommendedName>
        <fullName evidence="1">Helicase HerA central domain-containing protein</fullName>
    </recommendedName>
</protein>
<sequence>MNTRRPTSNQPQNQGQVLQPISEHELAVETAKELIGVQKRLGLTLTIYDGNLNRMSGTFESIWELINNPEFISKLTQDFYFSDKNESRWFKVKIRKGKLIGISFLIGMKTNWVKIYNFSFGRYAYIVIGFYPGVGNIIATTSAIPFENVTPEKVTQHFPQLIGQTANNKNDIGKILCFIINKFTANPSSDICEYIGPKQGFNYFGNNNYLFSPPHLLRDEIKPYLNKGLLSRQHPYSCSDLNDDLSKILIPLFKNKRELQILLLYRLASWLSAFFAKKDVYSDNILIVKPSTEVPVALSIALLRNTSYASLEAPPIGPNIKSLKFELENVNDGLVVAIDVFAADQLKKGEKGFDLMINDATRAKNNGNGVHHISALISKFADLYIPKEVCCVLEFDNVSTNYSPETFKNALRRLDANVITRIEDGCKKKGAFLKVFNNHINEIMHKMPCALPRSKYFTYIMLMAALRMYNEWYSPLFCLDIEKYIVDWLGSQEQDRQPLYDTICSEYGKILNQKIADGYFHLIPKDEVTLFDKGSHAIIVDKAERRIYIETADSFDIAKDEMTSIVDTDSLTAALYSGGYLPHNAKNEKSVRIAAITSDGTPYPLYVHAISYKLLTQENKLKFELLDKEANLFTYDELQKEGILPLIKTVDGRFAGKKLRYEAEESNSYFGTGKTGSGKSWAIAQLICMLFMLGHTAVVFDVSGSYTKEKLLKMLPTEVVEKLFRFIYVGAGKDPVPVDLGSLRGCETLPDKKRSIHSVLRAATGAIDKSTSRKLKGFLSEYLNNKEYSISLNDLCSKLEEVEGWGAEIVDCVQSVLDDIKEVGFEEQTWDDLFVKNKKIIVINLGNEVGDSNHQLLDMLVGSLFNWQMTHDSGFLSIAIDELIDQDFSTGSPLQTIVKQGRKFHTALIGATQDYYNQGSSHLDVMKQSNIKSFCRPGKSEDRVAQKLGYSNAVDAGFNKFKAGDTLLEFDGYNKETGENEALTMKGRVVNFVETPLYQKFHEIYGCY</sequence>
<dbReference type="AlphaFoldDB" id="W7UEJ5"/>
<dbReference type="InterPro" id="IPR002789">
    <property type="entry name" value="HerA_central"/>
</dbReference>
<comment type="caution">
    <text evidence="2">The sequence shown here is derived from an EMBL/GenBank/DDBJ whole genome shotgun (WGS) entry which is preliminary data.</text>
</comment>
<dbReference type="OrthoDB" id="1818661at2"/>
<dbReference type="EMBL" id="ATAX01000036">
    <property type="protein sequence ID" value="EWM52363.1"/>
    <property type="molecule type" value="Genomic_DNA"/>
</dbReference>
<dbReference type="eggNOG" id="COG0433">
    <property type="taxonomic scope" value="Bacteria"/>
</dbReference>
<evidence type="ECO:0000259" key="1">
    <source>
        <dbReference type="Pfam" id="PF01935"/>
    </source>
</evidence>
<reference evidence="2 3" key="1">
    <citation type="journal article" date="2014" name="PLoS ONE">
        <title>Rumen cellulosomics: divergent fiber-degrading strategies revealed by comparative genome-wide analysis of six ruminococcal strains.</title>
        <authorList>
            <person name="Dassa B."/>
            <person name="Borovok I."/>
            <person name="Ruimy-Israeli V."/>
            <person name="Lamed R."/>
            <person name="Flint H.J."/>
            <person name="Duncan S.H."/>
            <person name="Henrissat B."/>
            <person name="Coutinho P."/>
            <person name="Morrison M."/>
            <person name="Mosoni P."/>
            <person name="Yeoman C.J."/>
            <person name="White B.A."/>
            <person name="Bayer E.A."/>
        </authorList>
    </citation>
    <scope>NUCLEOTIDE SEQUENCE [LARGE SCALE GENOMIC DNA]</scope>
    <source>
        <strain evidence="2 3">007c</strain>
    </source>
</reference>
<keyword evidence="3" id="KW-1185">Reference proteome</keyword>
<dbReference type="Gene3D" id="3.40.50.300">
    <property type="entry name" value="P-loop containing nucleotide triphosphate hydrolases"/>
    <property type="match status" value="2"/>
</dbReference>
<dbReference type="Proteomes" id="UP000019365">
    <property type="component" value="Unassembled WGS sequence"/>
</dbReference>
<name>W7UEJ5_RUMFL</name>